<dbReference type="RefSeq" id="WP_272436034.1">
    <property type="nucleotide sequence ID" value="NZ_JAMQKB010000005.1"/>
</dbReference>
<reference evidence="1" key="1">
    <citation type="submission" date="2022-06" db="EMBL/GenBank/DDBJ databases">
        <title>Aquibacillus sp. a new bacterium isolated from soil saline samples.</title>
        <authorList>
            <person name="Galisteo C."/>
            <person name="De La Haba R."/>
            <person name="Sanchez-Porro C."/>
            <person name="Ventosa A."/>
        </authorList>
    </citation>
    <scope>NUCLEOTIDE SEQUENCE</scope>
    <source>
        <strain evidence="1">3ASR75-11</strain>
    </source>
</reference>
<protein>
    <submittedName>
        <fullName evidence="1">DNA-entry nuclease</fullName>
    </submittedName>
</protein>
<name>A0A9X3WRV2_9BACI</name>
<evidence type="ECO:0000313" key="2">
    <source>
        <dbReference type="Proteomes" id="UP001145050"/>
    </source>
</evidence>
<dbReference type="EMBL" id="JAMQKB010000005">
    <property type="protein sequence ID" value="MDC3424230.1"/>
    <property type="molecule type" value="Genomic_DNA"/>
</dbReference>
<gene>
    <name evidence="1" type="ORF">NC797_06875</name>
</gene>
<sequence length="92" mass="11245">MNEPLQELLTEHIPIQYYDNGWMMYHPYFHPNHMKKYSDSDCEYLCKYYEIDGVELMSLALGRPPKSIVQKIHILKKNNLYEHYKNLNKHWL</sequence>
<evidence type="ECO:0000313" key="1">
    <source>
        <dbReference type="EMBL" id="MDC3424230.1"/>
    </source>
</evidence>
<comment type="caution">
    <text evidence="1">The sequence shown here is derived from an EMBL/GenBank/DDBJ whole genome shotgun (WGS) entry which is preliminary data.</text>
</comment>
<dbReference type="AlphaFoldDB" id="A0A9X3WRV2"/>
<organism evidence="1 2">
    <name type="scientific">Terrihalobacillus insolitus</name>
    <dbReference type="NCBI Taxonomy" id="2950438"/>
    <lineage>
        <taxon>Bacteria</taxon>
        <taxon>Bacillati</taxon>
        <taxon>Bacillota</taxon>
        <taxon>Bacilli</taxon>
        <taxon>Bacillales</taxon>
        <taxon>Bacillaceae</taxon>
        <taxon>Terrihalobacillus</taxon>
    </lineage>
</organism>
<proteinExistence type="predicted"/>
<accession>A0A9X3WRV2</accession>
<keyword evidence="2" id="KW-1185">Reference proteome</keyword>
<dbReference type="Proteomes" id="UP001145050">
    <property type="component" value="Unassembled WGS sequence"/>
</dbReference>